<dbReference type="Gene3D" id="3.40.190.10">
    <property type="entry name" value="Periplasmic binding protein-like II"/>
    <property type="match status" value="2"/>
</dbReference>
<accession>A0ABT6JG07</accession>
<dbReference type="SUPFAM" id="SSF46785">
    <property type="entry name" value="Winged helix' DNA-binding domain"/>
    <property type="match status" value="1"/>
</dbReference>
<dbReference type="InterPro" id="IPR058163">
    <property type="entry name" value="LysR-type_TF_proteobact-type"/>
</dbReference>
<dbReference type="PANTHER" id="PTHR30537:SF79">
    <property type="entry name" value="TRANSCRIPTIONAL REGULATOR-RELATED"/>
    <property type="match status" value="1"/>
</dbReference>
<keyword evidence="2" id="KW-0805">Transcription regulation</keyword>
<dbReference type="Pfam" id="PF00126">
    <property type="entry name" value="HTH_1"/>
    <property type="match status" value="1"/>
</dbReference>
<dbReference type="Proteomes" id="UP001156831">
    <property type="component" value="Unassembled WGS sequence"/>
</dbReference>
<dbReference type="Pfam" id="PF03466">
    <property type="entry name" value="LysR_substrate"/>
    <property type="match status" value="1"/>
</dbReference>
<dbReference type="SUPFAM" id="SSF53850">
    <property type="entry name" value="Periplasmic binding protein-like II"/>
    <property type="match status" value="1"/>
</dbReference>
<comment type="similarity">
    <text evidence="1">Belongs to the LysR transcriptional regulatory family.</text>
</comment>
<evidence type="ECO:0000256" key="3">
    <source>
        <dbReference type="ARBA" id="ARBA00023125"/>
    </source>
</evidence>
<keyword evidence="4" id="KW-0804">Transcription</keyword>
<dbReference type="PRINTS" id="PR00039">
    <property type="entry name" value="HTHLYSR"/>
</dbReference>
<protein>
    <submittedName>
        <fullName evidence="6">LysR substrate-binding domain-containing protein</fullName>
    </submittedName>
</protein>
<dbReference type="RefSeq" id="WP_280599843.1">
    <property type="nucleotide sequence ID" value="NZ_JARXRN010000016.1"/>
</dbReference>
<dbReference type="EMBL" id="JARXRN010000016">
    <property type="protein sequence ID" value="MDH5829616.1"/>
    <property type="molecule type" value="Genomic_DNA"/>
</dbReference>
<keyword evidence="7" id="KW-1185">Reference proteome</keyword>
<dbReference type="InterPro" id="IPR036388">
    <property type="entry name" value="WH-like_DNA-bd_sf"/>
</dbReference>
<evidence type="ECO:0000256" key="1">
    <source>
        <dbReference type="ARBA" id="ARBA00009437"/>
    </source>
</evidence>
<evidence type="ECO:0000313" key="7">
    <source>
        <dbReference type="Proteomes" id="UP001156831"/>
    </source>
</evidence>
<reference evidence="6 7" key="1">
    <citation type="submission" date="2023-04" db="EMBL/GenBank/DDBJ databases">
        <title>Luteimonas sp. M1R5S18.</title>
        <authorList>
            <person name="Sun J.-Q."/>
        </authorList>
    </citation>
    <scope>NUCLEOTIDE SEQUENCE [LARGE SCALE GENOMIC DNA]</scope>
    <source>
        <strain evidence="6 7">M1R5S18</strain>
    </source>
</reference>
<keyword evidence="3" id="KW-0238">DNA-binding</keyword>
<dbReference type="Gene3D" id="1.10.10.10">
    <property type="entry name" value="Winged helix-like DNA-binding domain superfamily/Winged helix DNA-binding domain"/>
    <property type="match status" value="1"/>
</dbReference>
<evidence type="ECO:0000256" key="4">
    <source>
        <dbReference type="ARBA" id="ARBA00023163"/>
    </source>
</evidence>
<dbReference type="InterPro" id="IPR005119">
    <property type="entry name" value="LysR_subst-bd"/>
</dbReference>
<dbReference type="InterPro" id="IPR000847">
    <property type="entry name" value="LysR_HTH_N"/>
</dbReference>
<organism evidence="6 7">
    <name type="scientific">Luteimonas rhizosphaericola</name>
    <dbReference type="NCBI Taxonomy" id="3042024"/>
    <lineage>
        <taxon>Bacteria</taxon>
        <taxon>Pseudomonadati</taxon>
        <taxon>Pseudomonadota</taxon>
        <taxon>Gammaproteobacteria</taxon>
        <taxon>Lysobacterales</taxon>
        <taxon>Lysobacteraceae</taxon>
        <taxon>Luteimonas</taxon>
    </lineage>
</organism>
<dbReference type="PANTHER" id="PTHR30537">
    <property type="entry name" value="HTH-TYPE TRANSCRIPTIONAL REGULATOR"/>
    <property type="match status" value="1"/>
</dbReference>
<comment type="caution">
    <text evidence="6">The sequence shown here is derived from an EMBL/GenBank/DDBJ whole genome shotgun (WGS) entry which is preliminary data.</text>
</comment>
<dbReference type="InterPro" id="IPR036390">
    <property type="entry name" value="WH_DNA-bd_sf"/>
</dbReference>
<proteinExistence type="inferred from homology"/>
<evidence type="ECO:0000259" key="5">
    <source>
        <dbReference type="PROSITE" id="PS50931"/>
    </source>
</evidence>
<evidence type="ECO:0000313" key="6">
    <source>
        <dbReference type="EMBL" id="MDH5829616.1"/>
    </source>
</evidence>
<name>A0ABT6JG07_9GAMM</name>
<dbReference type="PROSITE" id="PS50931">
    <property type="entry name" value="HTH_LYSR"/>
    <property type="match status" value="1"/>
</dbReference>
<gene>
    <name evidence="6" type="ORF">QFW80_03655</name>
</gene>
<sequence>MAFRSDWLPALAAFESAARHQNFAHAAEELHLTASAVSHHVRKLEARLGVALFQRHARGVSLTAEGRHLADVAGGAIHDIDGAMQDLRRRRDDAHVVRLTTLHSFAYTWLIPRLPAFVAAHPDIRLRVDTEISLTRFDDVGPDLGVRHGPGRWPGLSALPLMEESLFPVAAPSLPGLAQVRAPADIQRLPLVADLSHQGWHDWFRANGVHGARVDERFVFSDSTDMLRAAAFGLGAALARERVVAPWLSSGQLRRLPGEAMAGRYAYHIVYPSHRRPRAAVRRVIDWLVAQPVA</sequence>
<feature type="domain" description="HTH lysR-type" evidence="5">
    <location>
        <begin position="8"/>
        <end position="63"/>
    </location>
</feature>
<evidence type="ECO:0000256" key="2">
    <source>
        <dbReference type="ARBA" id="ARBA00023015"/>
    </source>
</evidence>